<dbReference type="InterPro" id="IPR052155">
    <property type="entry name" value="Biofilm_reg_signaling"/>
</dbReference>
<feature type="domain" description="PAS" evidence="2">
    <location>
        <begin position="112"/>
        <end position="182"/>
    </location>
</feature>
<evidence type="ECO:0000313" key="6">
    <source>
        <dbReference type="Proteomes" id="UP000326061"/>
    </source>
</evidence>
<dbReference type="AlphaFoldDB" id="A0AAJ4A235"/>
<dbReference type="InterPro" id="IPR035919">
    <property type="entry name" value="EAL_sf"/>
</dbReference>
<dbReference type="Gene3D" id="3.30.450.20">
    <property type="entry name" value="PAS domain"/>
    <property type="match status" value="1"/>
</dbReference>
<dbReference type="SMART" id="SM00091">
    <property type="entry name" value="PAS"/>
    <property type="match status" value="1"/>
</dbReference>
<evidence type="ECO:0000256" key="1">
    <source>
        <dbReference type="SAM" id="Phobius"/>
    </source>
</evidence>
<dbReference type="InterPro" id="IPR013656">
    <property type="entry name" value="PAS_4"/>
</dbReference>
<dbReference type="CDD" id="cd00130">
    <property type="entry name" value="PAS"/>
    <property type="match status" value="1"/>
</dbReference>
<dbReference type="InterPro" id="IPR029787">
    <property type="entry name" value="Nucleotide_cyclase"/>
</dbReference>
<dbReference type="Gene3D" id="3.30.70.270">
    <property type="match status" value="1"/>
</dbReference>
<feature type="transmembrane region" description="Helical" evidence="1">
    <location>
        <begin position="12"/>
        <end position="29"/>
    </location>
</feature>
<keyword evidence="1" id="KW-1133">Transmembrane helix</keyword>
<accession>A0AAJ4A235</accession>
<dbReference type="EMBL" id="CP041166">
    <property type="protein sequence ID" value="QFR42481.1"/>
    <property type="molecule type" value="Genomic_DNA"/>
</dbReference>
<dbReference type="NCBIfam" id="TIGR00229">
    <property type="entry name" value="sensory_box"/>
    <property type="match status" value="1"/>
</dbReference>
<dbReference type="InterPro" id="IPR001633">
    <property type="entry name" value="EAL_dom"/>
</dbReference>
<dbReference type="CDD" id="cd01948">
    <property type="entry name" value="EAL"/>
    <property type="match status" value="1"/>
</dbReference>
<dbReference type="InterPro" id="IPR000160">
    <property type="entry name" value="GGDEF_dom"/>
</dbReference>
<sequence>MHIKYSKNNRSAFFISAIFLAVGVIWIMLSDSAISSLAANPAEASLMKAYKEWFFIFTTALILFFLSRKFFHNIHNLYFQKIEDIEKNYKKQKNFVQAKELIESSQIELSKYEKLLHTIINTSPDAIYAKDRDGKYILFNDAAGLMLNVDAQNIVGKRDETLFTPEYAAETADEEKKIIENKKIIKKEEKYTVVGGKEKVFSTTKGALVDERKKVFGIFAIARDMTEHKEHERFLIETKEKFYRLSHLDDVTFLPNRLYMSEVLTQKCSQNLPFALILIDLDNFKIINDSYGHFYGDKILVEISKVLKEVFISTAFIARMVGDEFGIVVNSGNKEEIKRLMQELHYKFSNPLQVDSIDVYITVSSGICLYPDDVKTMQEMYQAADAAMHNAKKRTQNNYSFYDLQFKKDAISYTETVTNLKQAVEKGELELYFQPQNDAQTGSIVGAEALIRWNYKGEVVPPDFFIQAAEKSGLIVEIGDFVLRKGFKTVKRWHDKKIAKGRVAINVSAHQLTHLDFINTLKSMLQESGCEASWIELEITESSVLENPDLVIDLLQKIKALGFHISVDDFGTGYSSLSYLKNLPIDKLKIDRSFIMSIQTEPKNQIIVKTTIFLGNELGIHVLAEGVETEEEHSFLLENKIDSIQGYYYSKPLSLDEFEKLLKM</sequence>
<dbReference type="KEGG" id="suln:FJR47_00530"/>
<dbReference type="InterPro" id="IPR000014">
    <property type="entry name" value="PAS"/>
</dbReference>
<dbReference type="PROSITE" id="PS50887">
    <property type="entry name" value="GGDEF"/>
    <property type="match status" value="1"/>
</dbReference>
<dbReference type="SUPFAM" id="SSF141868">
    <property type="entry name" value="EAL domain-like"/>
    <property type="match status" value="1"/>
</dbReference>
<dbReference type="CDD" id="cd01949">
    <property type="entry name" value="GGDEF"/>
    <property type="match status" value="1"/>
</dbReference>
<dbReference type="Proteomes" id="UP000326061">
    <property type="component" value="Chromosome"/>
</dbReference>
<reference evidence="6" key="1">
    <citation type="submission" date="2019-06" db="EMBL/GenBank/DDBJ databases">
        <title>Sulfurimonas gotlandica sp. nov., a chemoautotrophic and psychrotolerant epsilonproteobacterium isolated from a pelagic redoxcline, and an emended description of the genus Sulfurimonas.</title>
        <authorList>
            <person name="Wang S."/>
            <person name="Jiang L."/>
            <person name="Shao Z."/>
        </authorList>
    </citation>
    <scope>NUCLEOTIDE SEQUENCE [LARGE SCALE GENOMIC DNA]</scope>
    <source>
        <strain evidence="6">1-1N</strain>
    </source>
</reference>
<dbReference type="Pfam" id="PF00563">
    <property type="entry name" value="EAL"/>
    <property type="match status" value="1"/>
</dbReference>
<dbReference type="InterPro" id="IPR043128">
    <property type="entry name" value="Rev_trsase/Diguanyl_cyclase"/>
</dbReference>
<keyword evidence="1" id="KW-0472">Membrane</keyword>
<feature type="domain" description="EAL" evidence="3">
    <location>
        <begin position="413"/>
        <end position="664"/>
    </location>
</feature>
<dbReference type="RefSeq" id="WP_152298552.1">
    <property type="nucleotide sequence ID" value="NZ_CP041166.1"/>
</dbReference>
<feature type="domain" description="GGDEF" evidence="4">
    <location>
        <begin position="272"/>
        <end position="404"/>
    </location>
</feature>
<dbReference type="Gene3D" id="3.20.20.450">
    <property type="entry name" value="EAL domain"/>
    <property type="match status" value="1"/>
</dbReference>
<dbReference type="SUPFAM" id="SSF55073">
    <property type="entry name" value="Nucleotide cyclase"/>
    <property type="match status" value="1"/>
</dbReference>
<evidence type="ECO:0000259" key="4">
    <source>
        <dbReference type="PROSITE" id="PS50887"/>
    </source>
</evidence>
<evidence type="ECO:0000259" key="2">
    <source>
        <dbReference type="PROSITE" id="PS50112"/>
    </source>
</evidence>
<evidence type="ECO:0000259" key="3">
    <source>
        <dbReference type="PROSITE" id="PS50883"/>
    </source>
</evidence>
<dbReference type="SUPFAM" id="SSF55785">
    <property type="entry name" value="PYP-like sensor domain (PAS domain)"/>
    <property type="match status" value="1"/>
</dbReference>
<evidence type="ECO:0000313" key="5">
    <source>
        <dbReference type="EMBL" id="QFR42481.1"/>
    </source>
</evidence>
<dbReference type="PROSITE" id="PS50112">
    <property type="entry name" value="PAS"/>
    <property type="match status" value="1"/>
</dbReference>
<dbReference type="InterPro" id="IPR035965">
    <property type="entry name" value="PAS-like_dom_sf"/>
</dbReference>
<dbReference type="PROSITE" id="PS50883">
    <property type="entry name" value="EAL"/>
    <property type="match status" value="1"/>
</dbReference>
<dbReference type="Pfam" id="PF08448">
    <property type="entry name" value="PAS_4"/>
    <property type="match status" value="1"/>
</dbReference>
<gene>
    <name evidence="5" type="ORF">FJR47_00530</name>
</gene>
<keyword evidence="1" id="KW-0812">Transmembrane</keyword>
<dbReference type="NCBIfam" id="TIGR00254">
    <property type="entry name" value="GGDEF"/>
    <property type="match status" value="1"/>
</dbReference>
<dbReference type="SMART" id="SM00052">
    <property type="entry name" value="EAL"/>
    <property type="match status" value="1"/>
</dbReference>
<dbReference type="SMART" id="SM00267">
    <property type="entry name" value="GGDEF"/>
    <property type="match status" value="1"/>
</dbReference>
<dbReference type="PANTHER" id="PTHR44757">
    <property type="entry name" value="DIGUANYLATE CYCLASE DGCP"/>
    <property type="match status" value="1"/>
</dbReference>
<name>A0AAJ4A235_9BACT</name>
<dbReference type="Pfam" id="PF00990">
    <property type="entry name" value="GGDEF"/>
    <property type="match status" value="1"/>
</dbReference>
<protein>
    <submittedName>
        <fullName evidence="5">EAL domain-containing protein</fullName>
    </submittedName>
</protein>
<dbReference type="PANTHER" id="PTHR44757:SF2">
    <property type="entry name" value="BIOFILM ARCHITECTURE MAINTENANCE PROTEIN MBAA"/>
    <property type="match status" value="1"/>
</dbReference>
<keyword evidence="6" id="KW-1185">Reference proteome</keyword>
<feature type="transmembrane region" description="Helical" evidence="1">
    <location>
        <begin position="53"/>
        <end position="71"/>
    </location>
</feature>
<proteinExistence type="predicted"/>
<organism evidence="5 6">
    <name type="scientific">Sulfurimonas xiamenensis</name>
    <dbReference type="NCBI Taxonomy" id="2590021"/>
    <lineage>
        <taxon>Bacteria</taxon>
        <taxon>Pseudomonadati</taxon>
        <taxon>Campylobacterota</taxon>
        <taxon>Epsilonproteobacteria</taxon>
        <taxon>Campylobacterales</taxon>
        <taxon>Sulfurimonadaceae</taxon>
        <taxon>Sulfurimonas</taxon>
    </lineage>
</organism>